<keyword evidence="3" id="KW-1185">Reference proteome</keyword>
<evidence type="ECO:0000313" key="3">
    <source>
        <dbReference type="Proteomes" id="UP000634136"/>
    </source>
</evidence>
<feature type="compositionally biased region" description="Polar residues" evidence="1">
    <location>
        <begin position="16"/>
        <end position="32"/>
    </location>
</feature>
<dbReference type="OrthoDB" id="1097392at2759"/>
<comment type="caution">
    <text evidence="2">The sequence shown here is derived from an EMBL/GenBank/DDBJ whole genome shotgun (WGS) entry which is preliminary data.</text>
</comment>
<organism evidence="2 3">
    <name type="scientific">Senna tora</name>
    <dbReference type="NCBI Taxonomy" id="362788"/>
    <lineage>
        <taxon>Eukaryota</taxon>
        <taxon>Viridiplantae</taxon>
        <taxon>Streptophyta</taxon>
        <taxon>Embryophyta</taxon>
        <taxon>Tracheophyta</taxon>
        <taxon>Spermatophyta</taxon>
        <taxon>Magnoliopsida</taxon>
        <taxon>eudicotyledons</taxon>
        <taxon>Gunneridae</taxon>
        <taxon>Pentapetalae</taxon>
        <taxon>rosids</taxon>
        <taxon>fabids</taxon>
        <taxon>Fabales</taxon>
        <taxon>Fabaceae</taxon>
        <taxon>Caesalpinioideae</taxon>
        <taxon>Cassia clade</taxon>
        <taxon>Senna</taxon>
    </lineage>
</organism>
<proteinExistence type="predicted"/>
<sequence>MGLCGPGWDWIDGRNLRQSNNNHSPTNSSATKSIGGKGIRPNRNLEGYVDAFRPTNPGHSPGVGHSIKT</sequence>
<evidence type="ECO:0000256" key="1">
    <source>
        <dbReference type="SAM" id="MobiDB-lite"/>
    </source>
</evidence>
<feature type="region of interest" description="Disordered" evidence="1">
    <location>
        <begin position="15"/>
        <end position="44"/>
    </location>
</feature>
<dbReference type="EMBL" id="JAAIUW010000011">
    <property type="protein sequence ID" value="KAF7809813.1"/>
    <property type="molecule type" value="Genomic_DNA"/>
</dbReference>
<name>A0A834SSU7_9FABA</name>
<evidence type="ECO:0000313" key="2">
    <source>
        <dbReference type="EMBL" id="KAF7809813.1"/>
    </source>
</evidence>
<dbReference type="AlphaFoldDB" id="A0A834SSU7"/>
<gene>
    <name evidence="2" type="ORF">G2W53_036556</name>
</gene>
<protein>
    <submittedName>
        <fullName evidence="2">Precursor of CEP7-like</fullName>
    </submittedName>
</protein>
<reference evidence="2" key="1">
    <citation type="submission" date="2020-09" db="EMBL/GenBank/DDBJ databases">
        <title>Genome-Enabled Discovery of Anthraquinone Biosynthesis in Senna tora.</title>
        <authorList>
            <person name="Kang S.-H."/>
            <person name="Pandey R.P."/>
            <person name="Lee C.-M."/>
            <person name="Sim J.-S."/>
            <person name="Jeong J.-T."/>
            <person name="Choi B.-S."/>
            <person name="Jung M."/>
            <person name="Ginzburg D."/>
            <person name="Zhao K."/>
            <person name="Won S.Y."/>
            <person name="Oh T.-J."/>
            <person name="Yu Y."/>
            <person name="Kim N.-H."/>
            <person name="Lee O.R."/>
            <person name="Lee T.-H."/>
            <person name="Bashyal P."/>
            <person name="Kim T.-S."/>
            <person name="Lee W.-H."/>
            <person name="Kawkins C."/>
            <person name="Kim C.-K."/>
            <person name="Kim J.S."/>
            <person name="Ahn B.O."/>
            <person name="Rhee S.Y."/>
            <person name="Sohng J.K."/>
        </authorList>
    </citation>
    <scope>NUCLEOTIDE SEQUENCE</scope>
    <source>
        <tissue evidence="2">Leaf</tissue>
    </source>
</reference>
<dbReference type="Proteomes" id="UP000634136">
    <property type="component" value="Unassembled WGS sequence"/>
</dbReference>
<accession>A0A834SSU7</accession>